<reference evidence="14" key="1">
    <citation type="submission" date="2016-09" db="EMBL/GenBank/DDBJ databases">
        <title>Genome Sequence of Bathymodiolus thermophilus sulfur-oxidizing gill endosymbiont.</title>
        <authorList>
            <person name="Ponnudurai R."/>
            <person name="Kleiner M."/>
            <person name="Sayavedra L."/>
            <person name="Thuermer A."/>
            <person name="Felbeck H."/>
            <person name="Schlueter R."/>
            <person name="Schweder T."/>
            <person name="Markert S."/>
        </authorList>
    </citation>
    <scope>NUCLEOTIDE SEQUENCE [LARGE SCALE GENOMIC DNA]</scope>
    <source>
        <strain evidence="14">BAT/CrabSpa'14</strain>
    </source>
</reference>
<dbReference type="EC" id="2.7.1.130" evidence="3"/>
<feature type="non-terminal residue" evidence="13">
    <location>
        <position position="109"/>
    </location>
</feature>
<evidence type="ECO:0000256" key="3">
    <source>
        <dbReference type="ARBA" id="ARBA00012071"/>
    </source>
</evidence>
<proteinExistence type="predicted"/>
<dbReference type="GO" id="GO:0009244">
    <property type="term" value="P:lipopolysaccharide core region biosynthetic process"/>
    <property type="evidence" value="ECO:0007669"/>
    <property type="project" value="TreeGrafter"/>
</dbReference>
<keyword evidence="10" id="KW-0067">ATP-binding</keyword>
<dbReference type="PANTHER" id="PTHR42724">
    <property type="entry name" value="TETRAACYLDISACCHARIDE 4'-KINASE"/>
    <property type="match status" value="1"/>
</dbReference>
<dbReference type="UniPathway" id="UPA00359">
    <property type="reaction ID" value="UER00482"/>
</dbReference>
<keyword evidence="5" id="KW-0444">Lipid biosynthesis</keyword>
<evidence type="ECO:0000256" key="7">
    <source>
        <dbReference type="ARBA" id="ARBA00022679"/>
    </source>
</evidence>
<name>A0A1J8PWW1_9GAMM</name>
<dbReference type="Proteomes" id="UP000182798">
    <property type="component" value="Unassembled WGS sequence"/>
</dbReference>
<dbReference type="AlphaFoldDB" id="A0A1J8PWW1"/>
<evidence type="ECO:0000256" key="1">
    <source>
        <dbReference type="ARBA" id="ARBA00002274"/>
    </source>
</evidence>
<accession>A0A1J8PWW1</accession>
<keyword evidence="8" id="KW-0547">Nucleotide-binding</keyword>
<comment type="function">
    <text evidence="1">Transfers the gamma-phosphate of ATP to the 4'-position of a tetraacyldisaccharide 1-phosphate intermediate (termed DS-1-P) to form tetraacyldisaccharide 1,4'-bis-phosphate (lipid IVA).</text>
</comment>
<evidence type="ECO:0000256" key="6">
    <source>
        <dbReference type="ARBA" id="ARBA00022556"/>
    </source>
</evidence>
<organism evidence="13 14">
    <name type="scientific">Bathymodiolus thermophilus thioautotrophic gill symbiont</name>
    <dbReference type="NCBI Taxonomy" id="2360"/>
    <lineage>
        <taxon>Bacteria</taxon>
        <taxon>Pseudomonadati</taxon>
        <taxon>Pseudomonadota</taxon>
        <taxon>Gammaproteobacteria</taxon>
        <taxon>sulfur-oxidizing symbionts</taxon>
    </lineage>
</organism>
<dbReference type="GO" id="GO:0005886">
    <property type="term" value="C:plasma membrane"/>
    <property type="evidence" value="ECO:0007669"/>
    <property type="project" value="TreeGrafter"/>
</dbReference>
<dbReference type="PANTHER" id="PTHR42724:SF1">
    <property type="entry name" value="TETRAACYLDISACCHARIDE 4'-KINASE, MITOCHONDRIAL-RELATED"/>
    <property type="match status" value="1"/>
</dbReference>
<comment type="pathway">
    <text evidence="2">Glycolipid biosynthesis; lipid IV(A) biosynthesis; lipid IV(A) from (3R)-3-hydroxytetradecanoyl-[acyl-carrier-protein] and UDP-N-acetyl-alpha-D-glucosamine: step 6/6.</text>
</comment>
<dbReference type="GO" id="GO:0009029">
    <property type="term" value="F:lipid-A 4'-kinase activity"/>
    <property type="evidence" value="ECO:0007669"/>
    <property type="project" value="UniProtKB-EC"/>
</dbReference>
<evidence type="ECO:0000313" key="13">
    <source>
        <dbReference type="EMBL" id="OJA03868.1"/>
    </source>
</evidence>
<evidence type="ECO:0000256" key="11">
    <source>
        <dbReference type="ARBA" id="ARBA00023098"/>
    </source>
</evidence>
<dbReference type="GO" id="GO:0005524">
    <property type="term" value="F:ATP binding"/>
    <property type="evidence" value="ECO:0007669"/>
    <property type="project" value="UniProtKB-KW"/>
</dbReference>
<evidence type="ECO:0000256" key="8">
    <source>
        <dbReference type="ARBA" id="ARBA00022741"/>
    </source>
</evidence>
<evidence type="ECO:0000256" key="4">
    <source>
        <dbReference type="ARBA" id="ARBA00016436"/>
    </source>
</evidence>
<dbReference type="EMBL" id="MIQH01000009">
    <property type="protein sequence ID" value="OJA03868.1"/>
    <property type="molecule type" value="Genomic_DNA"/>
</dbReference>
<keyword evidence="6" id="KW-0441">Lipid A biosynthesis</keyword>
<evidence type="ECO:0000256" key="5">
    <source>
        <dbReference type="ARBA" id="ARBA00022516"/>
    </source>
</evidence>
<sequence length="109" mass="12332">MENGFGNGFLLPAGPLREPKKRLKNVDFVMQSTLKPMAFIHLKTQQKQPLDYFQGQTCHAVAGIGKPSKFFSTLTDLDIHLICHPFKDHHAFVAQDLNFKETHPILMTA</sequence>
<keyword evidence="7" id="KW-0808">Transferase</keyword>
<dbReference type="Pfam" id="PF02606">
    <property type="entry name" value="LpxK"/>
    <property type="match status" value="1"/>
</dbReference>
<gene>
    <name evidence="13" type="ORF">BGC33_00885</name>
</gene>
<evidence type="ECO:0000256" key="12">
    <source>
        <dbReference type="ARBA" id="ARBA00029757"/>
    </source>
</evidence>
<evidence type="ECO:0000256" key="2">
    <source>
        <dbReference type="ARBA" id="ARBA00004870"/>
    </source>
</evidence>
<evidence type="ECO:0000256" key="9">
    <source>
        <dbReference type="ARBA" id="ARBA00022777"/>
    </source>
</evidence>
<protein>
    <recommendedName>
        <fullName evidence="4">Tetraacyldisaccharide 4'-kinase</fullName>
        <ecNumber evidence="3">2.7.1.130</ecNumber>
    </recommendedName>
    <alternativeName>
        <fullName evidence="12">Lipid A 4'-kinase</fullName>
    </alternativeName>
</protein>
<comment type="caution">
    <text evidence="13">The sequence shown here is derived from an EMBL/GenBank/DDBJ whole genome shotgun (WGS) entry which is preliminary data.</text>
</comment>
<dbReference type="GO" id="GO:0009245">
    <property type="term" value="P:lipid A biosynthetic process"/>
    <property type="evidence" value="ECO:0007669"/>
    <property type="project" value="UniProtKB-KW"/>
</dbReference>
<dbReference type="InterPro" id="IPR003758">
    <property type="entry name" value="LpxK"/>
</dbReference>
<dbReference type="RefSeq" id="WP_241832083.1">
    <property type="nucleotide sequence ID" value="NZ_MIQH01000009.1"/>
</dbReference>
<evidence type="ECO:0000256" key="10">
    <source>
        <dbReference type="ARBA" id="ARBA00022840"/>
    </source>
</evidence>
<evidence type="ECO:0000313" key="14">
    <source>
        <dbReference type="Proteomes" id="UP000182798"/>
    </source>
</evidence>
<keyword evidence="11" id="KW-0443">Lipid metabolism</keyword>
<keyword evidence="9 13" id="KW-0418">Kinase</keyword>